<dbReference type="InterPro" id="IPR035965">
    <property type="entry name" value="PAS-like_dom_sf"/>
</dbReference>
<dbReference type="SUPFAM" id="SSF55785">
    <property type="entry name" value="PYP-like sensor domain (PAS domain)"/>
    <property type="match status" value="3"/>
</dbReference>
<dbReference type="PANTHER" id="PTHR43304:SF1">
    <property type="entry name" value="PAC DOMAIN-CONTAINING PROTEIN"/>
    <property type="match status" value="1"/>
</dbReference>
<dbReference type="Pfam" id="PF08448">
    <property type="entry name" value="PAS_4"/>
    <property type="match status" value="2"/>
</dbReference>
<keyword evidence="3" id="KW-0597">Phosphoprotein</keyword>
<evidence type="ECO:0000256" key="4">
    <source>
        <dbReference type="ARBA" id="ARBA00022679"/>
    </source>
</evidence>
<feature type="domain" description="PAC" evidence="8">
    <location>
        <begin position="124"/>
        <end position="176"/>
    </location>
</feature>
<dbReference type="InterPro" id="IPR000700">
    <property type="entry name" value="PAS-assoc_C"/>
</dbReference>
<dbReference type="SMART" id="SM00086">
    <property type="entry name" value="PAC"/>
    <property type="match status" value="1"/>
</dbReference>
<evidence type="ECO:0000256" key="5">
    <source>
        <dbReference type="ARBA" id="ARBA00022777"/>
    </source>
</evidence>
<dbReference type="FunFam" id="3.30.450.20:FF:000099">
    <property type="entry name" value="Sensory box sensor histidine kinase"/>
    <property type="match status" value="1"/>
</dbReference>
<keyword evidence="6" id="KW-0175">Coiled coil</keyword>
<keyword evidence="4" id="KW-0808">Transferase</keyword>
<dbReference type="NCBIfam" id="TIGR00229">
    <property type="entry name" value="sensory_box"/>
    <property type="match status" value="1"/>
</dbReference>
<dbReference type="PROSITE" id="PS50112">
    <property type="entry name" value="PAS"/>
    <property type="match status" value="1"/>
</dbReference>
<evidence type="ECO:0000256" key="2">
    <source>
        <dbReference type="ARBA" id="ARBA00012438"/>
    </source>
</evidence>
<feature type="coiled-coil region" evidence="6">
    <location>
        <begin position="621"/>
        <end position="648"/>
    </location>
</feature>
<comment type="catalytic activity">
    <reaction evidence="1">
        <text>ATP + protein L-histidine = ADP + protein N-phospho-L-histidine.</text>
        <dbReference type="EC" id="2.7.13.3"/>
    </reaction>
</comment>
<dbReference type="EMBL" id="DSRU01000379">
    <property type="protein sequence ID" value="HFN01172.1"/>
    <property type="molecule type" value="Genomic_DNA"/>
</dbReference>
<dbReference type="Pfam" id="PF13185">
    <property type="entry name" value="GAF_2"/>
    <property type="match status" value="1"/>
</dbReference>
<comment type="caution">
    <text evidence="9">The sequence shown here is derived from an EMBL/GenBank/DDBJ whole genome shotgun (WGS) entry which is preliminary data.</text>
</comment>
<dbReference type="Gene3D" id="3.30.450.40">
    <property type="match status" value="1"/>
</dbReference>
<sequence length="652" mass="73220">MKNQLNRLSEYVARWLSSAFKQQYQNDQYQSSQPLSSPQKLGSDLDHQRQAELQFRSALDNAPTLIWMSDPEAQCTYFNQTWLTFTGRSLKQELGTGWLAGVHPDDYQQCIDTYLSAFEARQPFTIEHRLRRASGEYRWVLNNGAPHCLENHEFIGYIGSCVDITDLKQATLQTASHAGSHMLYDSTHPDGSIHSSLSQGEPVLAAHGQVSQQGETRQDITMTKLTETSLSEWEEQNQAILSAIPDILAVISSEGIYLNYSYNQFSGQLIQPETIDPTGLHVSEVLPPEVASMCLAAVRQALETGEIQIYEQPVQCGDIIQSEETRVVPYQADKVLCIVRNISDRQQIENSLHPSKARQHALVQALPDLIMRLSRDGIYLDFFSNSDFQGIEAQDTLFDTHASLPPDLAQRRCNAIQTALETGELQIYEHEIWLDGTLRIEECRVIPCHDDQVLVIGRDITDRKRSTAQLAIQNELLARIARGEPLANILDTLVQKIEQNLPGALCSIMLLDDMNCLQLHAGQSLPQTYTQRLYNLPIGEGRGSCGTAAFRQQTVITADIATDPLWAAYRQKPLEHGLKACWSTPIVTADDRVLGVFGVYYQTVRSPLPDELEILGQIANIAGIAIEREQAEARIRQSEEQLRLTEILHQCQ</sequence>
<evidence type="ECO:0000256" key="6">
    <source>
        <dbReference type="SAM" id="Coils"/>
    </source>
</evidence>
<gene>
    <name evidence="9" type="ORF">ENR64_26160</name>
</gene>
<keyword evidence="5" id="KW-0418">Kinase</keyword>
<evidence type="ECO:0000256" key="3">
    <source>
        <dbReference type="ARBA" id="ARBA00022553"/>
    </source>
</evidence>
<dbReference type="PROSITE" id="PS50113">
    <property type="entry name" value="PAC"/>
    <property type="match status" value="1"/>
</dbReference>
<accession>A0A7C3KJ22</accession>
<dbReference type="EC" id="2.7.13.3" evidence="2"/>
<dbReference type="GO" id="GO:0004673">
    <property type="term" value="F:protein histidine kinase activity"/>
    <property type="evidence" value="ECO:0007669"/>
    <property type="project" value="UniProtKB-EC"/>
</dbReference>
<dbReference type="SMART" id="SM00091">
    <property type="entry name" value="PAS"/>
    <property type="match status" value="2"/>
</dbReference>
<dbReference type="InterPro" id="IPR001610">
    <property type="entry name" value="PAC"/>
</dbReference>
<reference evidence="9" key="1">
    <citation type="journal article" date="2020" name="mSystems">
        <title>Genome- and Community-Level Interaction Insights into Carbon Utilization and Element Cycling Functions of Hydrothermarchaeota in Hydrothermal Sediment.</title>
        <authorList>
            <person name="Zhou Z."/>
            <person name="Liu Y."/>
            <person name="Xu W."/>
            <person name="Pan J."/>
            <person name="Luo Z.H."/>
            <person name="Li M."/>
        </authorList>
    </citation>
    <scope>NUCLEOTIDE SEQUENCE [LARGE SCALE GENOMIC DNA]</scope>
    <source>
        <strain evidence="9">SpSt-418</strain>
    </source>
</reference>
<feature type="domain" description="PAS" evidence="7">
    <location>
        <begin position="51"/>
        <end position="121"/>
    </location>
</feature>
<dbReference type="CDD" id="cd00130">
    <property type="entry name" value="PAS"/>
    <property type="match status" value="1"/>
</dbReference>
<evidence type="ECO:0000259" key="7">
    <source>
        <dbReference type="PROSITE" id="PS50112"/>
    </source>
</evidence>
<dbReference type="PANTHER" id="PTHR43304">
    <property type="entry name" value="PHYTOCHROME-LIKE PROTEIN CPH1"/>
    <property type="match status" value="1"/>
</dbReference>
<dbReference type="InterPro" id="IPR029016">
    <property type="entry name" value="GAF-like_dom_sf"/>
</dbReference>
<evidence type="ECO:0000259" key="8">
    <source>
        <dbReference type="PROSITE" id="PS50113"/>
    </source>
</evidence>
<dbReference type="InterPro" id="IPR000014">
    <property type="entry name" value="PAS"/>
</dbReference>
<protein>
    <recommendedName>
        <fullName evidence="2">histidine kinase</fullName>
        <ecNumber evidence="2">2.7.13.3</ecNumber>
    </recommendedName>
</protein>
<name>A0A7C3KJ22_9CYAN</name>
<dbReference type="InterPro" id="IPR013656">
    <property type="entry name" value="PAS_4"/>
</dbReference>
<dbReference type="SUPFAM" id="SSF55781">
    <property type="entry name" value="GAF domain-like"/>
    <property type="match status" value="1"/>
</dbReference>
<dbReference type="InterPro" id="IPR013655">
    <property type="entry name" value="PAS_fold_3"/>
</dbReference>
<dbReference type="Pfam" id="PF08447">
    <property type="entry name" value="PAS_3"/>
    <property type="match status" value="1"/>
</dbReference>
<dbReference type="SMART" id="SM00065">
    <property type="entry name" value="GAF"/>
    <property type="match status" value="1"/>
</dbReference>
<dbReference type="AlphaFoldDB" id="A0A7C3KJ22"/>
<proteinExistence type="predicted"/>
<dbReference type="Gene3D" id="3.30.450.20">
    <property type="entry name" value="PAS domain"/>
    <property type="match status" value="3"/>
</dbReference>
<evidence type="ECO:0000313" key="9">
    <source>
        <dbReference type="EMBL" id="HFN01172.1"/>
    </source>
</evidence>
<dbReference type="InterPro" id="IPR052162">
    <property type="entry name" value="Sensor_kinase/Photoreceptor"/>
</dbReference>
<organism evidence="9">
    <name type="scientific">Oscillatoriales cyanobacterium SpSt-418</name>
    <dbReference type="NCBI Taxonomy" id="2282169"/>
    <lineage>
        <taxon>Bacteria</taxon>
        <taxon>Bacillati</taxon>
        <taxon>Cyanobacteriota</taxon>
        <taxon>Cyanophyceae</taxon>
        <taxon>Oscillatoriophycideae</taxon>
        <taxon>Oscillatoriales</taxon>
    </lineage>
</organism>
<evidence type="ECO:0000256" key="1">
    <source>
        <dbReference type="ARBA" id="ARBA00000085"/>
    </source>
</evidence>
<dbReference type="InterPro" id="IPR003018">
    <property type="entry name" value="GAF"/>
</dbReference>